<dbReference type="Gene3D" id="1.10.260.40">
    <property type="entry name" value="lambda repressor-like DNA-binding domains"/>
    <property type="match status" value="1"/>
</dbReference>
<dbReference type="PATRIC" id="fig|882.5.peg.1079"/>
<protein>
    <submittedName>
        <fullName evidence="1">Transcriptional regulator, putative</fullName>
    </submittedName>
</protein>
<dbReference type="CDD" id="cd00093">
    <property type="entry name" value="HTH_XRE"/>
    <property type="match status" value="1"/>
</dbReference>
<keyword evidence="2" id="KW-1185">Reference proteome</keyword>
<dbReference type="AlphaFoldDB" id="Q72CY9"/>
<dbReference type="eggNOG" id="ENOG5032EUI">
    <property type="taxonomic scope" value="Bacteria"/>
</dbReference>
<gene>
    <name evidence="1" type="ordered locus">DVU_1142</name>
</gene>
<dbReference type="RefSeq" id="WP_010938441.1">
    <property type="nucleotide sequence ID" value="NC_002937.3"/>
</dbReference>
<reference evidence="1 2" key="1">
    <citation type="journal article" date="2004" name="Nat. Biotechnol.">
        <title>The genome sequence of the anaerobic, sulfate-reducing bacterium Desulfovibrio vulgaris Hildenborough.</title>
        <authorList>
            <person name="Heidelberg J.F."/>
            <person name="Seshadri R."/>
            <person name="Haveman S.A."/>
            <person name="Hemme C.L."/>
            <person name="Paulsen I.T."/>
            <person name="Kolonay J.F."/>
            <person name="Eisen J.A."/>
            <person name="Ward N."/>
            <person name="Methe B."/>
            <person name="Brinkac L.M."/>
            <person name="Daugherty S.C."/>
            <person name="Deboy R.T."/>
            <person name="Dodson R.J."/>
            <person name="Durkin A.S."/>
            <person name="Madupu R."/>
            <person name="Nelson W.C."/>
            <person name="Sullivan S.A."/>
            <person name="Fouts D."/>
            <person name="Haft D.H."/>
            <person name="Selengut J."/>
            <person name="Peterson J.D."/>
            <person name="Davidsen T.M."/>
            <person name="Zafar N."/>
            <person name="Zhou L."/>
            <person name="Radune D."/>
            <person name="Dimitrov G."/>
            <person name="Hance M."/>
            <person name="Tran K."/>
            <person name="Khouri H."/>
            <person name="Gill J."/>
            <person name="Utterback T.R."/>
            <person name="Feldblyum T.V."/>
            <person name="Wall J.D."/>
            <person name="Voordouw G."/>
            <person name="Fraser C.M."/>
        </authorList>
    </citation>
    <scope>NUCLEOTIDE SEQUENCE [LARGE SCALE GENOMIC DNA]</scope>
    <source>
        <strain evidence="2">ATCC 29579 / DSM 644 / NCIMB 8303 / VKM B-1760 / Hildenborough</strain>
    </source>
</reference>
<dbReference type="HOGENOM" id="CLU_187502_0_0_7"/>
<dbReference type="Proteomes" id="UP000002194">
    <property type="component" value="Chromosome"/>
</dbReference>
<dbReference type="SUPFAM" id="SSF47413">
    <property type="entry name" value="lambda repressor-like DNA-binding domains"/>
    <property type="match status" value="1"/>
</dbReference>
<dbReference type="OrthoDB" id="5457884at2"/>
<organism evidence="1 2">
    <name type="scientific">Nitratidesulfovibrio vulgaris (strain ATCC 29579 / DSM 644 / CCUG 34227 / NCIMB 8303 / VKM B-1760 / Hildenborough)</name>
    <name type="common">Desulfovibrio vulgaris</name>
    <dbReference type="NCBI Taxonomy" id="882"/>
    <lineage>
        <taxon>Bacteria</taxon>
        <taxon>Pseudomonadati</taxon>
        <taxon>Thermodesulfobacteriota</taxon>
        <taxon>Desulfovibrionia</taxon>
        <taxon>Desulfovibrionales</taxon>
        <taxon>Desulfovibrionaceae</taxon>
        <taxon>Nitratidesulfovibrio</taxon>
    </lineage>
</organism>
<dbReference type="EnsemblBacteria" id="AAS95622">
    <property type="protein sequence ID" value="AAS95622"/>
    <property type="gene ID" value="DVU_1142"/>
</dbReference>
<dbReference type="EMBL" id="AE017285">
    <property type="protein sequence ID" value="AAS95622.1"/>
    <property type="molecule type" value="Genomic_DNA"/>
</dbReference>
<evidence type="ECO:0000313" key="1">
    <source>
        <dbReference type="EMBL" id="AAS95622.1"/>
    </source>
</evidence>
<dbReference type="InterPro" id="IPR010982">
    <property type="entry name" value="Lambda_DNA-bd_dom_sf"/>
</dbReference>
<name>Q72CY9_NITV2</name>
<evidence type="ECO:0000313" key="2">
    <source>
        <dbReference type="Proteomes" id="UP000002194"/>
    </source>
</evidence>
<dbReference type="STRING" id="882.DVU_1142"/>
<sequence>MNVMTTRRRQCGAARAKMRFRIREELERRGLTMTSLAAQIGVCNQAVSKTISGMTHSPRVLQALREIGVPEKYLCDPAKFEEVTEGKVA</sequence>
<dbReference type="InterPro" id="IPR001387">
    <property type="entry name" value="Cro/C1-type_HTH"/>
</dbReference>
<dbReference type="PaxDb" id="882-DVU_1142"/>
<dbReference type="KEGG" id="dvu:DVU_1142"/>
<accession>Q72CY9</accession>
<dbReference type="GO" id="GO:0003677">
    <property type="term" value="F:DNA binding"/>
    <property type="evidence" value="ECO:0007669"/>
    <property type="project" value="InterPro"/>
</dbReference>
<proteinExistence type="predicted"/>